<sequence length="342" mass="38449">MLKKQKERWAVVAHFFTGHNDRWLDDFINNPQIKFTKVPPVTGSDTWHIRKSKLTSQREWLGHFRQALKAFWKRPDGIIACFPQLAMCAALLKKVTRRNVCIIAYNFNLGALRSGRRQSAARFVADQINYFVVHSPSEVESYASYLGVSREKVRFIPLQRGEIDLTRNEDLNDPYLIAMGSAGRDYRTLLKAVNELGIRSIIVSRPDIIETLPPSSNVTFMSSLSSEECMRLLSRARISVTPIANQETASGQVTFLNAMQLGVPLIATRCPGTDGYIEDGKTGLLAAPGSVEDMKVAILSLWKNEVKRQELATKAREEFSRRFSDQAAADSLQKLIEKASAN</sequence>
<evidence type="ECO:0000259" key="1">
    <source>
        <dbReference type="Pfam" id="PF00534"/>
    </source>
</evidence>
<dbReference type="RefSeq" id="WP_394321683.1">
    <property type="nucleotide sequence ID" value="NZ_JBHMQU010000105.1"/>
</dbReference>
<dbReference type="SUPFAM" id="SSF53756">
    <property type="entry name" value="UDP-Glycosyltransferase/glycogen phosphorylase"/>
    <property type="match status" value="1"/>
</dbReference>
<proteinExistence type="predicted"/>
<feature type="domain" description="Glycosyl transferase family 1" evidence="1">
    <location>
        <begin position="209"/>
        <end position="317"/>
    </location>
</feature>
<accession>A0ABV6TA23</accession>
<dbReference type="PANTHER" id="PTHR12526">
    <property type="entry name" value="GLYCOSYLTRANSFERASE"/>
    <property type="match status" value="1"/>
</dbReference>
<dbReference type="EC" id="2.4.-.-" evidence="2"/>
<protein>
    <submittedName>
        <fullName evidence="2">Glycosyltransferase</fullName>
        <ecNumber evidence="2">2.4.-.-</ecNumber>
    </submittedName>
</protein>
<dbReference type="EMBL" id="JBHMQU010000105">
    <property type="protein sequence ID" value="MFC0813569.1"/>
    <property type="molecule type" value="Genomic_DNA"/>
</dbReference>
<dbReference type="Gene3D" id="3.40.50.2000">
    <property type="entry name" value="Glycogen Phosphorylase B"/>
    <property type="match status" value="2"/>
</dbReference>
<reference evidence="2 3" key="1">
    <citation type="submission" date="2024-09" db="EMBL/GenBank/DDBJ databases">
        <authorList>
            <person name="Sun Q."/>
            <person name="Mori K."/>
        </authorList>
    </citation>
    <scope>NUCLEOTIDE SEQUENCE [LARGE SCALE GENOMIC DNA]</scope>
    <source>
        <strain evidence="2 3">KCTC 42086</strain>
    </source>
</reference>
<dbReference type="Proteomes" id="UP001589920">
    <property type="component" value="Unassembled WGS sequence"/>
</dbReference>
<keyword evidence="3" id="KW-1185">Reference proteome</keyword>
<comment type="caution">
    <text evidence="2">The sequence shown here is derived from an EMBL/GenBank/DDBJ whole genome shotgun (WGS) entry which is preliminary data.</text>
</comment>
<dbReference type="GO" id="GO:0016757">
    <property type="term" value="F:glycosyltransferase activity"/>
    <property type="evidence" value="ECO:0007669"/>
    <property type="project" value="UniProtKB-KW"/>
</dbReference>
<gene>
    <name evidence="2" type="ORF">ACFHYO_15855</name>
</gene>
<dbReference type="InterPro" id="IPR001296">
    <property type="entry name" value="Glyco_trans_1"/>
</dbReference>
<name>A0ABV6TA23_9RHOB</name>
<evidence type="ECO:0000313" key="3">
    <source>
        <dbReference type="Proteomes" id="UP001589920"/>
    </source>
</evidence>
<keyword evidence="2" id="KW-0808">Transferase</keyword>
<organism evidence="2 3">
    <name type="scientific">Paracoccus panacisoli</name>
    <dbReference type="NCBI Taxonomy" id="1510163"/>
    <lineage>
        <taxon>Bacteria</taxon>
        <taxon>Pseudomonadati</taxon>
        <taxon>Pseudomonadota</taxon>
        <taxon>Alphaproteobacteria</taxon>
        <taxon>Rhodobacterales</taxon>
        <taxon>Paracoccaceae</taxon>
        <taxon>Paracoccus</taxon>
    </lineage>
</organism>
<keyword evidence="2" id="KW-0328">Glycosyltransferase</keyword>
<dbReference type="Pfam" id="PF00534">
    <property type="entry name" value="Glycos_transf_1"/>
    <property type="match status" value="1"/>
</dbReference>
<evidence type="ECO:0000313" key="2">
    <source>
        <dbReference type="EMBL" id="MFC0813569.1"/>
    </source>
</evidence>